<protein>
    <submittedName>
        <fullName evidence="2">C2H2-like zinc finger protein</fullName>
    </submittedName>
</protein>
<accession>A0A6A3BT33</accession>
<dbReference type="EMBL" id="VEPZ02000781">
    <property type="protein sequence ID" value="KAE8719804.1"/>
    <property type="molecule type" value="Genomic_DNA"/>
</dbReference>
<gene>
    <name evidence="2" type="ORF">F3Y22_tig00109926pilonHSYRG00236</name>
</gene>
<evidence type="ECO:0000313" key="3">
    <source>
        <dbReference type="Proteomes" id="UP000436088"/>
    </source>
</evidence>
<evidence type="ECO:0000256" key="1">
    <source>
        <dbReference type="SAM" id="MobiDB-lite"/>
    </source>
</evidence>
<feature type="compositionally biased region" description="Low complexity" evidence="1">
    <location>
        <begin position="315"/>
        <end position="326"/>
    </location>
</feature>
<dbReference type="PANTHER" id="PTHR46872">
    <property type="entry name" value="DNA BINDING PROTEIN"/>
    <property type="match status" value="1"/>
</dbReference>
<sequence length="443" mass="50178">MGFKRPFDKEELHELPFKHPRQFDDSDKLTQFADTITLSYTHQSPHVSDFINTNGMKNLKLMEEDTDTGAQANSPFSPEYFGFHFPRRMSGPVGDSFSLLLDRFPRKQVPLGPNHQSNIPLLGRHIKMYRFVQNGASDTNDINYEEIMMGTCIIPMPDSDSSANISGNICAGRTDCGCLDRGTFRCVRQHVMEARENLRKSLGHEKFAAGKFWKHLSVVLPSRSKREFVSYYFNVFILQRRAAQSRSSVLEIDSDDDEWHGNQQAYEVEVSEKDEDSSAVESLADQEGLATHEGDCLEDDDDDNGSDDDDDYSRVSDSYSGDDNYSNAAEREDCCVNLLLEGHVSKSFDESRFNAVFEQTNKVSGQAEDLDKMKTDLSNCMEAKVDGSNDLVSHVYLLDTCDVKMWDARYPTAVTKGIDLQPTCNIIEEIFGQDTRDNKTRNE</sequence>
<keyword evidence="3" id="KW-1185">Reference proteome</keyword>
<feature type="compositionally biased region" description="Acidic residues" evidence="1">
    <location>
        <begin position="296"/>
        <end position="311"/>
    </location>
</feature>
<reference evidence="2" key="1">
    <citation type="submission" date="2019-09" db="EMBL/GenBank/DDBJ databases">
        <title>Draft genome information of white flower Hibiscus syriacus.</title>
        <authorList>
            <person name="Kim Y.-M."/>
        </authorList>
    </citation>
    <scope>NUCLEOTIDE SEQUENCE [LARGE SCALE GENOMIC DNA]</scope>
    <source>
        <strain evidence="2">YM2019G1</strain>
    </source>
</reference>
<comment type="caution">
    <text evidence="2">The sequence shown here is derived from an EMBL/GenBank/DDBJ whole genome shotgun (WGS) entry which is preliminary data.</text>
</comment>
<name>A0A6A3BT33_HIBSY</name>
<evidence type="ECO:0000313" key="2">
    <source>
        <dbReference type="EMBL" id="KAE8719804.1"/>
    </source>
</evidence>
<dbReference type="AlphaFoldDB" id="A0A6A3BT33"/>
<feature type="region of interest" description="Disordered" evidence="1">
    <location>
        <begin position="270"/>
        <end position="326"/>
    </location>
</feature>
<proteinExistence type="predicted"/>
<dbReference type="PANTHER" id="PTHR46872:SF5">
    <property type="entry name" value="MYB-LIKE DOMAIN-CONTAINING PROTEIN"/>
    <property type="match status" value="1"/>
</dbReference>
<organism evidence="2 3">
    <name type="scientific">Hibiscus syriacus</name>
    <name type="common">Rose of Sharon</name>
    <dbReference type="NCBI Taxonomy" id="106335"/>
    <lineage>
        <taxon>Eukaryota</taxon>
        <taxon>Viridiplantae</taxon>
        <taxon>Streptophyta</taxon>
        <taxon>Embryophyta</taxon>
        <taxon>Tracheophyta</taxon>
        <taxon>Spermatophyta</taxon>
        <taxon>Magnoliopsida</taxon>
        <taxon>eudicotyledons</taxon>
        <taxon>Gunneridae</taxon>
        <taxon>Pentapetalae</taxon>
        <taxon>rosids</taxon>
        <taxon>malvids</taxon>
        <taxon>Malvales</taxon>
        <taxon>Malvaceae</taxon>
        <taxon>Malvoideae</taxon>
        <taxon>Hibiscus</taxon>
    </lineage>
</organism>
<dbReference type="Proteomes" id="UP000436088">
    <property type="component" value="Unassembled WGS sequence"/>
</dbReference>